<accession>A0A067S632</accession>
<keyword evidence="3" id="KW-1185">Reference proteome</keyword>
<feature type="region of interest" description="Disordered" evidence="1">
    <location>
        <begin position="200"/>
        <end position="219"/>
    </location>
</feature>
<dbReference type="Proteomes" id="UP000027222">
    <property type="component" value="Unassembled WGS sequence"/>
</dbReference>
<sequence>MIPVKLTVTVTGDPPIIFNVTLIAQSKEEAETLISKFQPLLLKEEEKADALHVVQFERHSIDSEVPGPFYPVYFGTISGQKISYTIYRQYDNVKSLFVSGKNRSWVKRDTVTAAIFFLYLNTEKASAKYVRPDKLLSPPAEATSSTAFCQPRHSQKECPVTTELTESIASLSISFRKGQSLADLQQGSSNRIVGRSADIETKSASSKIHQPESGLESASTGPRCRRCRTCGEKMLGHKKGHCSVMSPTGSVSANISAPLSLDMPSEILQWRNDILEIKKNQCPEAYVFAVPDNAVIPLRQFALDCGCFVFLRNNIVGGAGDLQEDRTINLVVANSVGAVEDICNEL</sequence>
<gene>
    <name evidence="2" type="ORF">GALMADRAFT_1320473</name>
</gene>
<evidence type="ECO:0000313" key="3">
    <source>
        <dbReference type="Proteomes" id="UP000027222"/>
    </source>
</evidence>
<dbReference type="OrthoDB" id="3130202at2759"/>
<evidence type="ECO:0000313" key="2">
    <source>
        <dbReference type="EMBL" id="KDR65332.1"/>
    </source>
</evidence>
<protein>
    <submittedName>
        <fullName evidence="2">Uncharacterized protein</fullName>
    </submittedName>
</protein>
<proteinExistence type="predicted"/>
<evidence type="ECO:0000256" key="1">
    <source>
        <dbReference type="SAM" id="MobiDB-lite"/>
    </source>
</evidence>
<name>A0A067S632_GALM3</name>
<dbReference type="EMBL" id="KL142456">
    <property type="protein sequence ID" value="KDR65332.1"/>
    <property type="molecule type" value="Genomic_DNA"/>
</dbReference>
<dbReference type="HOGENOM" id="CLU_801796_0_0_1"/>
<dbReference type="AlphaFoldDB" id="A0A067S632"/>
<reference evidence="3" key="1">
    <citation type="journal article" date="2014" name="Proc. Natl. Acad. Sci. U.S.A.">
        <title>Extensive sampling of basidiomycete genomes demonstrates inadequacy of the white-rot/brown-rot paradigm for wood decay fungi.</title>
        <authorList>
            <person name="Riley R."/>
            <person name="Salamov A.A."/>
            <person name="Brown D.W."/>
            <person name="Nagy L.G."/>
            <person name="Floudas D."/>
            <person name="Held B.W."/>
            <person name="Levasseur A."/>
            <person name="Lombard V."/>
            <person name="Morin E."/>
            <person name="Otillar R."/>
            <person name="Lindquist E.A."/>
            <person name="Sun H."/>
            <person name="LaButti K.M."/>
            <person name="Schmutz J."/>
            <person name="Jabbour D."/>
            <person name="Luo H."/>
            <person name="Baker S.E."/>
            <person name="Pisabarro A.G."/>
            <person name="Walton J.D."/>
            <person name="Blanchette R.A."/>
            <person name="Henrissat B."/>
            <person name="Martin F."/>
            <person name="Cullen D."/>
            <person name="Hibbett D.S."/>
            <person name="Grigoriev I.V."/>
        </authorList>
    </citation>
    <scope>NUCLEOTIDE SEQUENCE [LARGE SCALE GENOMIC DNA]</scope>
    <source>
        <strain evidence="3">CBS 339.88</strain>
    </source>
</reference>
<organism evidence="2 3">
    <name type="scientific">Galerina marginata (strain CBS 339.88)</name>
    <dbReference type="NCBI Taxonomy" id="685588"/>
    <lineage>
        <taxon>Eukaryota</taxon>
        <taxon>Fungi</taxon>
        <taxon>Dikarya</taxon>
        <taxon>Basidiomycota</taxon>
        <taxon>Agaricomycotina</taxon>
        <taxon>Agaricomycetes</taxon>
        <taxon>Agaricomycetidae</taxon>
        <taxon>Agaricales</taxon>
        <taxon>Agaricineae</taxon>
        <taxon>Strophariaceae</taxon>
        <taxon>Galerina</taxon>
    </lineage>
</organism>